<evidence type="ECO:0000256" key="1">
    <source>
        <dbReference type="SAM" id="SignalP"/>
    </source>
</evidence>
<proteinExistence type="predicted"/>
<evidence type="ECO:0000313" key="2">
    <source>
        <dbReference type="Proteomes" id="UP000887565"/>
    </source>
</evidence>
<dbReference type="Proteomes" id="UP000887565">
    <property type="component" value="Unplaced"/>
</dbReference>
<accession>A0A915IP10</accession>
<feature type="signal peptide" evidence="1">
    <location>
        <begin position="1"/>
        <end position="26"/>
    </location>
</feature>
<dbReference type="WBParaSite" id="nRc.2.0.1.t15722-RA">
    <property type="protein sequence ID" value="nRc.2.0.1.t15722-RA"/>
    <property type="gene ID" value="nRc.2.0.1.g15722"/>
</dbReference>
<reference evidence="3" key="1">
    <citation type="submission" date="2022-11" db="UniProtKB">
        <authorList>
            <consortium name="WormBaseParasite"/>
        </authorList>
    </citation>
    <scope>IDENTIFICATION</scope>
</reference>
<name>A0A915IP10_ROMCU</name>
<keyword evidence="1" id="KW-0732">Signal</keyword>
<protein>
    <submittedName>
        <fullName evidence="3">Secreted protein</fullName>
    </submittedName>
</protein>
<feature type="chain" id="PRO_5037104011" evidence="1">
    <location>
        <begin position="27"/>
        <end position="104"/>
    </location>
</feature>
<evidence type="ECO:0000313" key="3">
    <source>
        <dbReference type="WBParaSite" id="nRc.2.0.1.t15722-RA"/>
    </source>
</evidence>
<sequence length="104" mass="11427">MFAVVVTTRLALSITLHTLEFSLTSATATVERPQCFEQEVINTVVGGASRQLDDQNRAKLQLAKSHLTLDGILPPHVMKILALITLSRKPVEEMTIRAGFTKVV</sequence>
<dbReference type="AlphaFoldDB" id="A0A915IP10"/>
<organism evidence="2 3">
    <name type="scientific">Romanomermis culicivorax</name>
    <name type="common">Nematode worm</name>
    <dbReference type="NCBI Taxonomy" id="13658"/>
    <lineage>
        <taxon>Eukaryota</taxon>
        <taxon>Metazoa</taxon>
        <taxon>Ecdysozoa</taxon>
        <taxon>Nematoda</taxon>
        <taxon>Enoplea</taxon>
        <taxon>Dorylaimia</taxon>
        <taxon>Mermithida</taxon>
        <taxon>Mermithoidea</taxon>
        <taxon>Mermithidae</taxon>
        <taxon>Romanomermis</taxon>
    </lineage>
</organism>
<keyword evidence="2" id="KW-1185">Reference proteome</keyword>